<feature type="non-terminal residue" evidence="1">
    <location>
        <position position="248"/>
    </location>
</feature>
<name>X0X5D7_9ZZZZ</name>
<proteinExistence type="predicted"/>
<protein>
    <submittedName>
        <fullName evidence="1">Uncharacterized protein</fullName>
    </submittedName>
</protein>
<feature type="non-terminal residue" evidence="1">
    <location>
        <position position="1"/>
    </location>
</feature>
<dbReference type="AlphaFoldDB" id="X0X5D7"/>
<evidence type="ECO:0000313" key="1">
    <source>
        <dbReference type="EMBL" id="GAG38240.1"/>
    </source>
</evidence>
<gene>
    <name evidence="1" type="ORF">S01H1_67390</name>
</gene>
<reference evidence="1" key="1">
    <citation type="journal article" date="2014" name="Front. Microbiol.">
        <title>High frequency of phylogenetically diverse reductive dehalogenase-homologous genes in deep subseafloor sedimentary metagenomes.</title>
        <authorList>
            <person name="Kawai M."/>
            <person name="Futagami T."/>
            <person name="Toyoda A."/>
            <person name="Takaki Y."/>
            <person name="Nishi S."/>
            <person name="Hori S."/>
            <person name="Arai W."/>
            <person name="Tsubouchi T."/>
            <person name="Morono Y."/>
            <person name="Uchiyama I."/>
            <person name="Ito T."/>
            <person name="Fujiyama A."/>
            <person name="Inagaki F."/>
            <person name="Takami H."/>
        </authorList>
    </citation>
    <scope>NUCLEOTIDE SEQUENCE</scope>
    <source>
        <strain evidence="1">Expedition CK06-06</strain>
    </source>
</reference>
<dbReference type="EMBL" id="BARS01044628">
    <property type="protein sequence ID" value="GAG38240.1"/>
    <property type="molecule type" value="Genomic_DNA"/>
</dbReference>
<sequence>SIWYSLANVLADGSREKPLSVRIQSATYREKKLIKVLGSDGEEMLYYLSQGPDLSRFLERCGKSPGEDAAPHRGKVLERLALLTLTESERFMMDRDFKTRRQTLEESFWYRAAYHGYREFGVTGCSFHPAIEETTGSFTVACKDPSGDTAFRMVIPRNKVKRLLITLKEFLPNQHDLAIHPIPLKSIFKVAISTQLDLEVRPVIQLIQESGEERFFEREDLERFRYGDLIYIKELGILAELEPPGRME</sequence>
<organism evidence="1">
    <name type="scientific">marine sediment metagenome</name>
    <dbReference type="NCBI Taxonomy" id="412755"/>
    <lineage>
        <taxon>unclassified sequences</taxon>
        <taxon>metagenomes</taxon>
        <taxon>ecological metagenomes</taxon>
    </lineage>
</organism>
<comment type="caution">
    <text evidence="1">The sequence shown here is derived from an EMBL/GenBank/DDBJ whole genome shotgun (WGS) entry which is preliminary data.</text>
</comment>
<accession>X0X5D7</accession>